<evidence type="ECO:0000256" key="5">
    <source>
        <dbReference type="ARBA" id="ARBA00022842"/>
    </source>
</evidence>
<dbReference type="Gene3D" id="3.90.79.10">
    <property type="entry name" value="Nucleoside Triphosphate Pyrophosphohydrolase"/>
    <property type="match status" value="1"/>
</dbReference>
<dbReference type="SUPFAM" id="SSF55811">
    <property type="entry name" value="Nudix"/>
    <property type="match status" value="1"/>
</dbReference>
<dbReference type="PANTHER" id="PTHR12992">
    <property type="entry name" value="NUDIX HYDROLASE"/>
    <property type="match status" value="1"/>
</dbReference>
<feature type="domain" description="Nudix hydrolase" evidence="7">
    <location>
        <begin position="7"/>
        <end position="137"/>
    </location>
</feature>
<comment type="caution">
    <text evidence="8">The sequence shown here is derived from an EMBL/GenBank/DDBJ whole genome shotgun (WGS) entry which is preliminary data.</text>
</comment>
<dbReference type="PRINTS" id="PR00502">
    <property type="entry name" value="NUDIXFAMILY"/>
</dbReference>
<dbReference type="PROSITE" id="PS51462">
    <property type="entry name" value="NUDIX"/>
    <property type="match status" value="1"/>
</dbReference>
<evidence type="ECO:0000313" key="8">
    <source>
        <dbReference type="EMBL" id="RLV55349.1"/>
    </source>
</evidence>
<comment type="cofactor">
    <cofactor evidence="2">
        <name>Mg(2+)</name>
        <dbReference type="ChEBI" id="CHEBI:18420"/>
    </cofactor>
</comment>
<dbReference type="OrthoDB" id="9804442at2"/>
<comment type="cofactor">
    <cofactor evidence="1">
        <name>Mn(2+)</name>
        <dbReference type="ChEBI" id="CHEBI:29035"/>
    </cofactor>
</comment>
<evidence type="ECO:0000256" key="2">
    <source>
        <dbReference type="ARBA" id="ARBA00001946"/>
    </source>
</evidence>
<dbReference type="Proteomes" id="UP000282515">
    <property type="component" value="Unassembled WGS sequence"/>
</dbReference>
<dbReference type="InterPro" id="IPR015797">
    <property type="entry name" value="NUDIX_hydrolase-like_dom_sf"/>
</dbReference>
<sequence length="182" mass="19603">MGLAPGSRAAAVAIVLFDAGDTARYCLIKRAKRGRNAGQWALPGGKVEPGESSLDAALREAHEEVALDTSRSTVLGRLDDFVTSSGFVISPYVVAAPRGWRPIAADEEVQGAFEFAIADLLRPDVVRWARVDDGPALLQMHVAAGVRIHAPTGAVLWQFRQTALHGDEVSIAELRQPLFTHR</sequence>
<reference evidence="8 9" key="1">
    <citation type="submission" date="2018-10" db="EMBL/GenBank/DDBJ databases">
        <title>Aeromicrobium sp. 9W16Y-2 whole genome shotgun sequence.</title>
        <authorList>
            <person name="Li F."/>
        </authorList>
    </citation>
    <scope>NUCLEOTIDE SEQUENCE [LARGE SCALE GENOMIC DNA]</scope>
    <source>
        <strain evidence="8 9">9W16Y-2</strain>
    </source>
</reference>
<dbReference type="AlphaFoldDB" id="A0A3L8PKN9"/>
<keyword evidence="9" id="KW-1185">Reference proteome</keyword>
<dbReference type="InterPro" id="IPR045121">
    <property type="entry name" value="CoAse"/>
</dbReference>
<dbReference type="PANTHER" id="PTHR12992:SF11">
    <property type="entry name" value="MITOCHONDRIAL COENZYME A DIPHOSPHATASE NUDT8"/>
    <property type="match status" value="1"/>
</dbReference>
<dbReference type="InterPro" id="IPR020476">
    <property type="entry name" value="Nudix_hydrolase"/>
</dbReference>
<evidence type="ECO:0000313" key="9">
    <source>
        <dbReference type="Proteomes" id="UP000282515"/>
    </source>
</evidence>
<keyword evidence="3" id="KW-0479">Metal-binding</keyword>
<organism evidence="8 9">
    <name type="scientific">Aeromicrobium phragmitis</name>
    <dbReference type="NCBI Taxonomy" id="2478914"/>
    <lineage>
        <taxon>Bacteria</taxon>
        <taxon>Bacillati</taxon>
        <taxon>Actinomycetota</taxon>
        <taxon>Actinomycetes</taxon>
        <taxon>Propionibacteriales</taxon>
        <taxon>Nocardioidaceae</taxon>
        <taxon>Aeromicrobium</taxon>
    </lineage>
</organism>
<dbReference type="EMBL" id="RDBF01000008">
    <property type="protein sequence ID" value="RLV55349.1"/>
    <property type="molecule type" value="Genomic_DNA"/>
</dbReference>
<dbReference type="GO" id="GO:0010945">
    <property type="term" value="F:coenzyme A diphosphatase activity"/>
    <property type="evidence" value="ECO:0007669"/>
    <property type="project" value="InterPro"/>
</dbReference>
<dbReference type="CDD" id="cd03426">
    <property type="entry name" value="NUDIX_CoAse_Nudt7"/>
    <property type="match status" value="1"/>
</dbReference>
<keyword evidence="6" id="KW-0464">Manganese</keyword>
<name>A0A3L8PKN9_9ACTN</name>
<evidence type="ECO:0000256" key="6">
    <source>
        <dbReference type="ARBA" id="ARBA00023211"/>
    </source>
</evidence>
<dbReference type="GO" id="GO:0046872">
    <property type="term" value="F:metal ion binding"/>
    <property type="evidence" value="ECO:0007669"/>
    <property type="project" value="UniProtKB-KW"/>
</dbReference>
<accession>A0A3L8PKN9</accession>
<dbReference type="InterPro" id="IPR000086">
    <property type="entry name" value="NUDIX_hydrolase_dom"/>
</dbReference>
<dbReference type="RefSeq" id="WP_121794689.1">
    <property type="nucleotide sequence ID" value="NZ_RDBF01000008.1"/>
</dbReference>
<dbReference type="Pfam" id="PF00293">
    <property type="entry name" value="NUDIX"/>
    <property type="match status" value="1"/>
</dbReference>
<proteinExistence type="predicted"/>
<evidence type="ECO:0000256" key="1">
    <source>
        <dbReference type="ARBA" id="ARBA00001936"/>
    </source>
</evidence>
<evidence type="ECO:0000259" key="7">
    <source>
        <dbReference type="PROSITE" id="PS51462"/>
    </source>
</evidence>
<keyword evidence="5" id="KW-0460">Magnesium</keyword>
<evidence type="ECO:0000256" key="4">
    <source>
        <dbReference type="ARBA" id="ARBA00022801"/>
    </source>
</evidence>
<keyword evidence="4" id="KW-0378">Hydrolase</keyword>
<evidence type="ECO:0000256" key="3">
    <source>
        <dbReference type="ARBA" id="ARBA00022723"/>
    </source>
</evidence>
<gene>
    <name evidence="8" type="ORF">D9V41_11350</name>
</gene>
<protein>
    <submittedName>
        <fullName evidence="8">CoA pyrophosphatase</fullName>
    </submittedName>
</protein>